<comment type="catalytic activity">
    <reaction evidence="3 4">
        <text>N(6)-[(R)-lipoyl]-L-lysyl-[glycine-cleavage complex H protein] + glycine + H(+) = N(6)-[(R)-S(8)-aminomethyldihydrolipoyl]-L-lysyl-[glycine-cleavage complex H protein] + CO2</text>
        <dbReference type="Rhea" id="RHEA:24304"/>
        <dbReference type="Rhea" id="RHEA-COMP:10494"/>
        <dbReference type="Rhea" id="RHEA-COMP:10495"/>
        <dbReference type="ChEBI" id="CHEBI:15378"/>
        <dbReference type="ChEBI" id="CHEBI:16526"/>
        <dbReference type="ChEBI" id="CHEBI:57305"/>
        <dbReference type="ChEBI" id="CHEBI:83099"/>
        <dbReference type="ChEBI" id="CHEBI:83143"/>
        <dbReference type="EC" id="1.4.4.2"/>
    </reaction>
</comment>
<dbReference type="GO" id="GO:0009116">
    <property type="term" value="P:nucleoside metabolic process"/>
    <property type="evidence" value="ECO:0007669"/>
    <property type="project" value="InterPro"/>
</dbReference>
<dbReference type="InterPro" id="IPR049315">
    <property type="entry name" value="GDC-P_N"/>
</dbReference>
<evidence type="ECO:0000256" key="2">
    <source>
        <dbReference type="ARBA" id="ARBA00023002"/>
    </source>
</evidence>
<comment type="function">
    <text evidence="1 4">The glycine cleavage system catalyzes the degradation of glycine. The P protein binds the alpha-amino group of glycine through its pyridoxal phosphate cofactor; CO(2) is released and the remaining methylamine moiety is then transferred to the lipoamide cofactor of the H protein.</text>
</comment>
<sequence length="445" mass="48905">MAYLSNSDKDFAEMLHTIGVDRFEDLIENIPREIRFSGAFNLPEAESELGVSNVVGELADENRTFVSFLGGGAYDHYVPAVVNALISRPEFYTSYTPYQPEVSQGNLQAMYEFQSMVCELTGMDVTNASMYEGGSALAEAVLLGAQQTRKNKILFASTINRRYREVVETYTANMGFQLITMPRAGFTVNTGELESLYDDQTGVFVVQHPNYFGFLEDMEAISAFCRDKNLILIEVYDPISLGILKTPGDYAAHIAIAEGQSLGNAQNFGGPYVGLFSATEKLVRKMPGRLSGMTVDSEGRRGFVLTLQTREQHIRREKATSNICTNSGLMALAAGIYLALLGKQGLQKVADLCLQKAHYLADRLCAIEGVSLASNAPYFKEFTLKLPVPAKSVIDYAMKKGLLPGIDLSGEGYPDHLLVAVTEKRTRQELDALAETVGEAVRLVR</sequence>
<evidence type="ECO:0000259" key="5">
    <source>
        <dbReference type="Pfam" id="PF02347"/>
    </source>
</evidence>
<keyword evidence="2 4" id="KW-0560">Oxidoreductase</keyword>
<dbReference type="NCBIfam" id="NF001696">
    <property type="entry name" value="PRK00451.1"/>
    <property type="match status" value="1"/>
</dbReference>
<dbReference type="Gene3D" id="3.40.640.10">
    <property type="entry name" value="Type I PLP-dependent aspartate aminotransferase-like (Major domain)"/>
    <property type="match status" value="1"/>
</dbReference>
<dbReference type="Pfam" id="PF02347">
    <property type="entry name" value="GDC-P"/>
    <property type="match status" value="1"/>
</dbReference>
<name>A0A7V4U2V0_CALAY</name>
<protein>
    <recommendedName>
        <fullName evidence="4">Probable glycine dehydrogenase (decarboxylating) subunit 1</fullName>
        <ecNumber evidence="4">1.4.4.2</ecNumber>
    </recommendedName>
    <alternativeName>
        <fullName evidence="4">Glycine cleavage system P-protein subunit 1</fullName>
    </alternativeName>
    <alternativeName>
        <fullName evidence="4">Glycine decarboxylase subunit 1</fullName>
    </alternativeName>
    <alternativeName>
        <fullName evidence="4">Glycine dehydrogenase (aminomethyl-transferring) subunit 1</fullName>
    </alternativeName>
</protein>
<evidence type="ECO:0000256" key="3">
    <source>
        <dbReference type="ARBA" id="ARBA00049026"/>
    </source>
</evidence>
<dbReference type="GO" id="GO:0004375">
    <property type="term" value="F:glycine dehydrogenase (decarboxylating) activity"/>
    <property type="evidence" value="ECO:0007669"/>
    <property type="project" value="UniProtKB-EC"/>
</dbReference>
<dbReference type="HAMAP" id="MF_00712">
    <property type="entry name" value="GcvPA"/>
    <property type="match status" value="1"/>
</dbReference>
<organism evidence="6">
    <name type="scientific">Caldithrix abyssi</name>
    <dbReference type="NCBI Taxonomy" id="187145"/>
    <lineage>
        <taxon>Bacteria</taxon>
        <taxon>Pseudomonadati</taxon>
        <taxon>Calditrichota</taxon>
        <taxon>Calditrichia</taxon>
        <taxon>Calditrichales</taxon>
        <taxon>Calditrichaceae</taxon>
        <taxon>Caldithrix</taxon>
    </lineage>
</organism>
<accession>A0A7V4U2V0</accession>
<comment type="subunit">
    <text evidence="4">The glycine cleavage system is composed of four proteins: P, T, L and H. In this organism, the P 'protein' is a heterodimer of two subunits.</text>
</comment>
<dbReference type="PANTHER" id="PTHR42806:SF1">
    <property type="entry name" value="GLYCINE DEHYDROGENASE (DECARBOXYLATING)"/>
    <property type="match status" value="1"/>
</dbReference>
<evidence type="ECO:0000313" key="6">
    <source>
        <dbReference type="EMBL" id="HGY57006.1"/>
    </source>
</evidence>
<gene>
    <name evidence="4" type="primary">gcvPA</name>
    <name evidence="6" type="ORF">ENK44_14960</name>
</gene>
<dbReference type="AlphaFoldDB" id="A0A7V4U2V0"/>
<dbReference type="InterPro" id="IPR023010">
    <property type="entry name" value="GcvPA"/>
</dbReference>
<feature type="domain" description="Glycine cleavage system P-protein N-terminal" evidence="5">
    <location>
        <begin position="2"/>
        <end position="435"/>
    </location>
</feature>
<dbReference type="InterPro" id="IPR015421">
    <property type="entry name" value="PyrdxlP-dep_Trfase_major"/>
</dbReference>
<proteinExistence type="inferred from homology"/>
<comment type="similarity">
    <text evidence="4">Belongs to the GcvP family. N-terminal subunit subfamily.</text>
</comment>
<evidence type="ECO:0000256" key="4">
    <source>
        <dbReference type="HAMAP-Rule" id="MF_00712"/>
    </source>
</evidence>
<dbReference type="SUPFAM" id="SSF53383">
    <property type="entry name" value="PLP-dependent transferases"/>
    <property type="match status" value="1"/>
</dbReference>
<evidence type="ECO:0000256" key="1">
    <source>
        <dbReference type="ARBA" id="ARBA00003788"/>
    </source>
</evidence>
<reference evidence="6" key="1">
    <citation type="journal article" date="2020" name="mSystems">
        <title>Genome- and Community-Level Interaction Insights into Carbon Utilization and Element Cycling Functions of Hydrothermarchaeota in Hydrothermal Sediment.</title>
        <authorList>
            <person name="Zhou Z."/>
            <person name="Liu Y."/>
            <person name="Xu W."/>
            <person name="Pan J."/>
            <person name="Luo Z.H."/>
            <person name="Li M."/>
        </authorList>
    </citation>
    <scope>NUCLEOTIDE SEQUENCE [LARGE SCALE GENOMIC DNA]</scope>
    <source>
        <strain evidence="6">HyVt-577</strain>
    </source>
</reference>
<dbReference type="EC" id="1.4.4.2" evidence="4"/>
<dbReference type="Proteomes" id="UP000885779">
    <property type="component" value="Unassembled WGS sequence"/>
</dbReference>
<dbReference type="InterPro" id="IPR020581">
    <property type="entry name" value="GDC_P"/>
</dbReference>
<dbReference type="GO" id="GO:0019464">
    <property type="term" value="P:glycine decarboxylation via glycine cleavage system"/>
    <property type="evidence" value="ECO:0007669"/>
    <property type="project" value="UniProtKB-UniRule"/>
</dbReference>
<dbReference type="PIRSF" id="PIRSF006815">
    <property type="entry name" value="GcvPA"/>
    <property type="match status" value="1"/>
</dbReference>
<dbReference type="InterPro" id="IPR015424">
    <property type="entry name" value="PyrdxlP-dep_Trfase"/>
</dbReference>
<dbReference type="Gene3D" id="3.90.1150.10">
    <property type="entry name" value="Aspartate Aminotransferase, domain 1"/>
    <property type="match status" value="1"/>
</dbReference>
<dbReference type="CDD" id="cd00613">
    <property type="entry name" value="GDC-P"/>
    <property type="match status" value="1"/>
</dbReference>
<dbReference type="InterPro" id="IPR015422">
    <property type="entry name" value="PyrdxlP-dep_Trfase_small"/>
</dbReference>
<dbReference type="EMBL" id="DRQG01000142">
    <property type="protein sequence ID" value="HGY57006.1"/>
    <property type="molecule type" value="Genomic_DNA"/>
</dbReference>
<comment type="caution">
    <text evidence="6">The sequence shown here is derived from an EMBL/GenBank/DDBJ whole genome shotgun (WGS) entry which is preliminary data.</text>
</comment>
<dbReference type="PANTHER" id="PTHR42806">
    <property type="entry name" value="GLYCINE CLEAVAGE SYSTEM P-PROTEIN"/>
    <property type="match status" value="1"/>
</dbReference>